<evidence type="ECO:0000256" key="2">
    <source>
        <dbReference type="ARBA" id="ARBA00022692"/>
    </source>
</evidence>
<dbReference type="GO" id="GO:0016020">
    <property type="term" value="C:membrane"/>
    <property type="evidence" value="ECO:0007669"/>
    <property type="project" value="UniProtKB-SubCell"/>
</dbReference>
<gene>
    <name evidence="7" type="ORF">VP06_23050</name>
</gene>
<feature type="transmembrane region" description="Helical" evidence="6">
    <location>
        <begin position="106"/>
        <end position="125"/>
    </location>
</feature>
<keyword evidence="4 6" id="KW-0472">Membrane</keyword>
<evidence type="ECO:0000256" key="5">
    <source>
        <dbReference type="PIRSR" id="PIRSR604254-1"/>
    </source>
</evidence>
<keyword evidence="5" id="KW-0862">Zinc</keyword>
<evidence type="ECO:0000256" key="4">
    <source>
        <dbReference type="ARBA" id="ARBA00023136"/>
    </source>
</evidence>
<keyword evidence="3 6" id="KW-1133">Transmembrane helix</keyword>
<dbReference type="RefSeq" id="WP_048466114.1">
    <property type="nucleotide sequence ID" value="NZ_LABX01000184.1"/>
</dbReference>
<protein>
    <submittedName>
        <fullName evidence="7">DNA-binding protein</fullName>
    </submittedName>
</protein>
<dbReference type="OrthoDB" id="9813689at2"/>
<keyword evidence="7" id="KW-0238">DNA-binding</keyword>
<dbReference type="GO" id="GO:0046872">
    <property type="term" value="F:metal ion binding"/>
    <property type="evidence" value="ECO:0007669"/>
    <property type="project" value="UniProtKB-KW"/>
</dbReference>
<comment type="caution">
    <text evidence="7">The sequence shown here is derived from an EMBL/GenBank/DDBJ whole genome shotgun (WGS) entry which is preliminary data.</text>
</comment>
<dbReference type="Proteomes" id="UP000035929">
    <property type="component" value="Unassembled WGS sequence"/>
</dbReference>
<feature type="transmembrane region" description="Helical" evidence="6">
    <location>
        <begin position="41"/>
        <end position="63"/>
    </location>
</feature>
<evidence type="ECO:0000256" key="1">
    <source>
        <dbReference type="ARBA" id="ARBA00004141"/>
    </source>
</evidence>
<dbReference type="InterPro" id="IPR004254">
    <property type="entry name" value="AdipoR/HlyIII-related"/>
</dbReference>
<accession>A0A0J6S4G1</accession>
<proteinExistence type="predicted"/>
<dbReference type="AlphaFoldDB" id="A0A0J6S4G1"/>
<feature type="transmembrane region" description="Helical" evidence="6">
    <location>
        <begin position="219"/>
        <end position="237"/>
    </location>
</feature>
<dbReference type="EMBL" id="LABX01000184">
    <property type="protein sequence ID" value="KMO30075.1"/>
    <property type="molecule type" value="Genomic_DNA"/>
</dbReference>
<feature type="transmembrane region" description="Helical" evidence="6">
    <location>
        <begin position="160"/>
        <end position="181"/>
    </location>
</feature>
<name>A0A0J6S4G1_9HYPH</name>
<dbReference type="PANTHER" id="PTHR20855:SF3">
    <property type="entry name" value="LD03007P"/>
    <property type="match status" value="1"/>
</dbReference>
<evidence type="ECO:0000313" key="8">
    <source>
        <dbReference type="Proteomes" id="UP000035929"/>
    </source>
</evidence>
<comment type="subcellular location">
    <subcellularLocation>
        <location evidence="1">Membrane</location>
        <topology evidence="1">Multi-pass membrane protein</topology>
    </subcellularLocation>
</comment>
<feature type="transmembrane region" description="Helical" evidence="6">
    <location>
        <begin position="75"/>
        <end position="94"/>
    </location>
</feature>
<evidence type="ECO:0000256" key="6">
    <source>
        <dbReference type="SAM" id="Phobius"/>
    </source>
</evidence>
<sequence length="241" mass="25467">MSAQEQSLTPSPALNARFAPDGRPLSLVWTYTPRELLADGVVHVVGVSLGVIGAMALTIRAALSTLSPAETVSVAVYAAGLVAMLGTSAAYNMCPVSRLKWRLRRADHATIFLMIAGTYTPLVTLVGTDSFAFGLLAGIWLVAVAGAVVKLTLPGRFDRLAIALYLALGWSGIMAYESVIAALSPPALWLLAAGGLLYSLGVIFHIWRQLPFQNAIWHGFVLAAAACHYGAVFRSALDVGM</sequence>
<dbReference type="PANTHER" id="PTHR20855">
    <property type="entry name" value="ADIPOR/PROGESTIN RECEPTOR-RELATED"/>
    <property type="match status" value="1"/>
</dbReference>
<feature type="binding site" evidence="5">
    <location>
        <position position="218"/>
    </location>
    <ligand>
        <name>Zn(2+)</name>
        <dbReference type="ChEBI" id="CHEBI:29105"/>
    </ligand>
</feature>
<evidence type="ECO:0000256" key="3">
    <source>
        <dbReference type="ARBA" id="ARBA00022989"/>
    </source>
</evidence>
<reference evidence="7 8" key="1">
    <citation type="submission" date="2015-03" db="EMBL/GenBank/DDBJ databases">
        <title>Genome sequencing of Methylobacterium aquaticum DSM16371 type strain.</title>
        <authorList>
            <person name="Chaudhry V."/>
            <person name="Patil P.B."/>
        </authorList>
    </citation>
    <scope>NUCLEOTIDE SEQUENCE [LARGE SCALE GENOMIC DNA]</scope>
    <source>
        <strain evidence="7 8">DSM 16371</strain>
    </source>
</reference>
<feature type="transmembrane region" description="Helical" evidence="6">
    <location>
        <begin position="131"/>
        <end position="153"/>
    </location>
</feature>
<dbReference type="Pfam" id="PF03006">
    <property type="entry name" value="HlyIII"/>
    <property type="match status" value="1"/>
</dbReference>
<dbReference type="GO" id="GO:0003677">
    <property type="term" value="F:DNA binding"/>
    <property type="evidence" value="ECO:0007669"/>
    <property type="project" value="UniProtKB-KW"/>
</dbReference>
<dbReference type="PATRIC" id="fig|270351.6.peg.2490"/>
<evidence type="ECO:0000313" key="7">
    <source>
        <dbReference type="EMBL" id="KMO30075.1"/>
    </source>
</evidence>
<keyword evidence="2 6" id="KW-0812">Transmembrane</keyword>
<keyword evidence="5" id="KW-0479">Metal-binding</keyword>
<feature type="transmembrane region" description="Helical" evidence="6">
    <location>
        <begin position="187"/>
        <end position="207"/>
    </location>
</feature>
<organism evidence="7 8">
    <name type="scientific">Methylobacterium aquaticum</name>
    <dbReference type="NCBI Taxonomy" id="270351"/>
    <lineage>
        <taxon>Bacteria</taxon>
        <taxon>Pseudomonadati</taxon>
        <taxon>Pseudomonadota</taxon>
        <taxon>Alphaproteobacteria</taxon>
        <taxon>Hyphomicrobiales</taxon>
        <taxon>Methylobacteriaceae</taxon>
        <taxon>Methylobacterium</taxon>
    </lineage>
</organism>